<reference evidence="2" key="1">
    <citation type="submission" date="2013-09" db="EMBL/GenBank/DDBJ databases">
        <title>Corchorus olitorius genome sequencing.</title>
        <authorList>
            <person name="Alam M."/>
            <person name="Haque M.S."/>
            <person name="Islam M.S."/>
            <person name="Emdad E.M."/>
            <person name="Islam M.M."/>
            <person name="Ahmed B."/>
            <person name="Halim A."/>
            <person name="Hossen Q.M.M."/>
            <person name="Hossain M.Z."/>
            <person name="Ahmed R."/>
            <person name="Khan M.M."/>
            <person name="Islam R."/>
            <person name="Rashid M.M."/>
            <person name="Khan S.A."/>
            <person name="Rahman M.S."/>
            <person name="Alam M."/>
            <person name="Yahiya A.S."/>
            <person name="Khan M.S."/>
            <person name="Azam M.S."/>
            <person name="Haque T."/>
            <person name="Lashkar M.Z.H."/>
            <person name="Akhand A.I."/>
            <person name="Morshed G."/>
            <person name="Roy S."/>
            <person name="Uddin K.S."/>
            <person name="Rabeya T."/>
            <person name="Hossain A.S."/>
            <person name="Chowdhury A."/>
            <person name="Snigdha A.R."/>
            <person name="Mortoza M.S."/>
            <person name="Matin S.A."/>
            <person name="Hoque S.M.E."/>
            <person name="Islam M.K."/>
            <person name="Roy D.K."/>
            <person name="Haider R."/>
            <person name="Moosa M.M."/>
            <person name="Elias S.M."/>
            <person name="Hasan A.M."/>
            <person name="Jahan S."/>
            <person name="Shafiuddin M."/>
            <person name="Mahmood N."/>
            <person name="Shommy N.S."/>
        </authorList>
    </citation>
    <scope>NUCLEOTIDE SEQUENCE [LARGE SCALE GENOMIC DNA]</scope>
    <source>
        <strain evidence="2">cv. O-4</strain>
    </source>
</reference>
<comment type="caution">
    <text evidence="1">The sequence shown here is derived from an EMBL/GenBank/DDBJ whole genome shotgun (WGS) entry which is preliminary data.</text>
</comment>
<protein>
    <submittedName>
        <fullName evidence="1">Uncharacterized protein</fullName>
    </submittedName>
</protein>
<proteinExistence type="predicted"/>
<evidence type="ECO:0000313" key="1">
    <source>
        <dbReference type="EMBL" id="OMO88021.1"/>
    </source>
</evidence>
<evidence type="ECO:0000313" key="2">
    <source>
        <dbReference type="Proteomes" id="UP000187203"/>
    </source>
</evidence>
<organism evidence="1 2">
    <name type="scientific">Corchorus olitorius</name>
    <dbReference type="NCBI Taxonomy" id="93759"/>
    <lineage>
        <taxon>Eukaryota</taxon>
        <taxon>Viridiplantae</taxon>
        <taxon>Streptophyta</taxon>
        <taxon>Embryophyta</taxon>
        <taxon>Tracheophyta</taxon>
        <taxon>Spermatophyta</taxon>
        <taxon>Magnoliopsida</taxon>
        <taxon>eudicotyledons</taxon>
        <taxon>Gunneridae</taxon>
        <taxon>Pentapetalae</taxon>
        <taxon>rosids</taxon>
        <taxon>malvids</taxon>
        <taxon>Malvales</taxon>
        <taxon>Malvaceae</taxon>
        <taxon>Grewioideae</taxon>
        <taxon>Apeibeae</taxon>
        <taxon>Corchorus</taxon>
    </lineage>
</organism>
<gene>
    <name evidence="1" type="ORF">COLO4_20502</name>
</gene>
<dbReference type="AlphaFoldDB" id="A0A1R3IZM3"/>
<keyword evidence="2" id="KW-1185">Reference proteome</keyword>
<accession>A0A1R3IZM3</accession>
<dbReference type="Proteomes" id="UP000187203">
    <property type="component" value="Unassembled WGS sequence"/>
</dbReference>
<sequence length="61" mass="7115">MAKQHDYNTKKTYKGLKPLTMIGYKKGKQVATNKRRRDEKKDFKQINANSLAIELILTLYA</sequence>
<name>A0A1R3IZM3_9ROSI</name>
<dbReference type="EMBL" id="AWUE01017186">
    <property type="protein sequence ID" value="OMO88021.1"/>
    <property type="molecule type" value="Genomic_DNA"/>
</dbReference>